<evidence type="ECO:0000313" key="3">
    <source>
        <dbReference type="Proteomes" id="UP000291084"/>
    </source>
</evidence>
<evidence type="ECO:0000256" key="1">
    <source>
        <dbReference type="SAM" id="MobiDB-lite"/>
    </source>
</evidence>
<sequence length="75" mass="8677">QIHSEMSTTKQQRKQSTTTSTETVGVKKKYTHKSLMWFDLSVKKLLFTSTKEFIITEITTQGFSLSKQSLKTMKE</sequence>
<evidence type="ECO:0000313" key="2">
    <source>
        <dbReference type="EMBL" id="BAT76840.1"/>
    </source>
</evidence>
<gene>
    <name evidence="2" type="primary">Vigan.01G490100</name>
    <name evidence="2" type="ORF">VIGAN_01490100</name>
</gene>
<dbReference type="AlphaFoldDB" id="A0A0S3R871"/>
<organism evidence="2 3">
    <name type="scientific">Vigna angularis var. angularis</name>
    <dbReference type="NCBI Taxonomy" id="157739"/>
    <lineage>
        <taxon>Eukaryota</taxon>
        <taxon>Viridiplantae</taxon>
        <taxon>Streptophyta</taxon>
        <taxon>Embryophyta</taxon>
        <taxon>Tracheophyta</taxon>
        <taxon>Spermatophyta</taxon>
        <taxon>Magnoliopsida</taxon>
        <taxon>eudicotyledons</taxon>
        <taxon>Gunneridae</taxon>
        <taxon>Pentapetalae</taxon>
        <taxon>rosids</taxon>
        <taxon>fabids</taxon>
        <taxon>Fabales</taxon>
        <taxon>Fabaceae</taxon>
        <taxon>Papilionoideae</taxon>
        <taxon>50 kb inversion clade</taxon>
        <taxon>NPAAA clade</taxon>
        <taxon>indigoferoid/millettioid clade</taxon>
        <taxon>Phaseoleae</taxon>
        <taxon>Vigna</taxon>
    </lineage>
</organism>
<feature type="region of interest" description="Disordered" evidence="1">
    <location>
        <begin position="1"/>
        <end position="24"/>
    </location>
</feature>
<dbReference type="Proteomes" id="UP000291084">
    <property type="component" value="Chromosome 1"/>
</dbReference>
<proteinExistence type="predicted"/>
<accession>A0A0S3R871</accession>
<dbReference type="EMBL" id="AP015034">
    <property type="protein sequence ID" value="BAT76840.1"/>
    <property type="molecule type" value="Genomic_DNA"/>
</dbReference>
<feature type="compositionally biased region" description="Low complexity" evidence="1">
    <location>
        <begin position="7"/>
        <end position="24"/>
    </location>
</feature>
<feature type="non-terminal residue" evidence="2">
    <location>
        <position position="1"/>
    </location>
</feature>
<reference evidence="2 3" key="1">
    <citation type="journal article" date="2015" name="Sci. Rep.">
        <title>The power of single molecule real-time sequencing technology in the de novo assembly of a eukaryotic genome.</title>
        <authorList>
            <person name="Sakai H."/>
            <person name="Naito K."/>
            <person name="Ogiso-Tanaka E."/>
            <person name="Takahashi Y."/>
            <person name="Iseki K."/>
            <person name="Muto C."/>
            <person name="Satou K."/>
            <person name="Teruya K."/>
            <person name="Shiroma A."/>
            <person name="Shimoji M."/>
            <person name="Hirano T."/>
            <person name="Itoh T."/>
            <person name="Kaga A."/>
            <person name="Tomooka N."/>
        </authorList>
    </citation>
    <scope>NUCLEOTIDE SEQUENCE [LARGE SCALE GENOMIC DNA]</scope>
    <source>
        <strain evidence="3">cv. Shumari</strain>
    </source>
</reference>
<name>A0A0S3R871_PHAAN</name>
<protein>
    <submittedName>
        <fullName evidence="2">Uncharacterized protein</fullName>
    </submittedName>
</protein>
<keyword evidence="3" id="KW-1185">Reference proteome</keyword>